<protein>
    <recommendedName>
        <fullName evidence="8">Polysaccharide chain length determinant N-terminal domain-containing protein</fullName>
    </recommendedName>
</protein>
<keyword evidence="10" id="KW-1185">Reference proteome</keyword>
<feature type="transmembrane region" description="Helical" evidence="7">
    <location>
        <begin position="499"/>
        <end position="520"/>
    </location>
</feature>
<comment type="subcellular location">
    <subcellularLocation>
        <location evidence="1">Cell membrane</location>
        <topology evidence="1">Multi-pass membrane protein</topology>
    </subcellularLocation>
</comment>
<gene>
    <name evidence="9" type="ORF">GHC57_02315</name>
</gene>
<name>A0A7X1ZCA7_9PROT</name>
<dbReference type="EMBL" id="WIVE01000003">
    <property type="protein sequence ID" value="MQX35344.1"/>
    <property type="molecule type" value="Genomic_DNA"/>
</dbReference>
<reference evidence="9 10" key="1">
    <citation type="submission" date="2019-10" db="EMBL/GenBank/DDBJ databases">
        <title>Draft whole-genome sequence of the purple nonsulfur photosynthetic bacterium Roseospira navarrensis DSM 15114.</title>
        <authorList>
            <person name="Kyndt J.A."/>
            <person name="Meyer T.E."/>
        </authorList>
    </citation>
    <scope>NUCLEOTIDE SEQUENCE [LARGE SCALE GENOMIC DNA]</scope>
    <source>
        <strain evidence="9 10">DSM 15114</strain>
    </source>
</reference>
<dbReference type="RefSeq" id="WP_153340739.1">
    <property type="nucleotide sequence ID" value="NZ_WIVE01000003.1"/>
</dbReference>
<feature type="domain" description="Polysaccharide chain length determinant N-terminal" evidence="8">
    <location>
        <begin position="14"/>
        <end position="69"/>
    </location>
</feature>
<proteinExistence type="predicted"/>
<evidence type="ECO:0000313" key="10">
    <source>
        <dbReference type="Proteomes" id="UP000434582"/>
    </source>
</evidence>
<evidence type="ECO:0000256" key="3">
    <source>
        <dbReference type="ARBA" id="ARBA00022692"/>
    </source>
</evidence>
<feature type="transmembrane region" description="Helical" evidence="7">
    <location>
        <begin position="28"/>
        <end position="49"/>
    </location>
</feature>
<feature type="coiled-coil region" evidence="6">
    <location>
        <begin position="338"/>
        <end position="386"/>
    </location>
</feature>
<evidence type="ECO:0000313" key="9">
    <source>
        <dbReference type="EMBL" id="MQX35344.1"/>
    </source>
</evidence>
<organism evidence="9 10">
    <name type="scientific">Roseospira navarrensis</name>
    <dbReference type="NCBI Taxonomy" id="140058"/>
    <lineage>
        <taxon>Bacteria</taxon>
        <taxon>Pseudomonadati</taxon>
        <taxon>Pseudomonadota</taxon>
        <taxon>Alphaproteobacteria</taxon>
        <taxon>Rhodospirillales</taxon>
        <taxon>Rhodospirillaceae</taxon>
        <taxon>Roseospira</taxon>
    </lineage>
</organism>
<keyword evidence="2" id="KW-1003">Cell membrane</keyword>
<dbReference type="OrthoDB" id="8114194at2"/>
<evidence type="ECO:0000256" key="2">
    <source>
        <dbReference type="ARBA" id="ARBA00022475"/>
    </source>
</evidence>
<feature type="transmembrane region" description="Helical" evidence="7">
    <location>
        <begin position="440"/>
        <end position="464"/>
    </location>
</feature>
<sequence length="547" mass="61175">MNMQSYEDDEKPFEFDLGLIWRVARRRFWFFVLPTLFFGSIALVAAKLLPPSYMSKATIAIEQPNVPADLINSTVTSIAAERIELIRQRFIATDNLVRLIREHDLYPWRRETETLTQIASTMRDDISVQLIQQKSGRETYTVAFSVGFSYRSPAKAKAVADALVSWYLSENARTRQERAQETASFLEQETRAAEQEVDRLANELANWRAANRDRLPAQQPMILEQLNAKRLNLRDATFRLEALQGEKTSLEAKLEAMRGDVANASSGPSAGAVEAARLNTLLTDLRSRRVALSTTYTDRHPDMARLDRQIAEIQSQLSRLPAAAVAGASSGANPGARIEEMELRLEAMDRSIRLTERSIAVIEAEIQEAEQQLEESAKVADSYQALVRAHQSAVEDFNVLRRKQMAADMGASLEINQKAERFTLIEPPQLPSQREGLPPLLIALGGIVASGGLGVGSMAGAEFLDKRLRSTRKVEEIVGAAPLIVIPEIRTRRERILRWTIRIAVMVSILTATIGGLWYVHTQVKPLDILIIILERKIETQINALGL</sequence>
<accession>A0A7X1ZCA7</accession>
<dbReference type="Proteomes" id="UP000434582">
    <property type="component" value="Unassembled WGS sequence"/>
</dbReference>
<keyword evidence="4 7" id="KW-1133">Transmembrane helix</keyword>
<feature type="coiled-coil region" evidence="6">
    <location>
        <begin position="169"/>
        <end position="260"/>
    </location>
</feature>
<evidence type="ECO:0000256" key="6">
    <source>
        <dbReference type="SAM" id="Coils"/>
    </source>
</evidence>
<dbReference type="GO" id="GO:0005886">
    <property type="term" value="C:plasma membrane"/>
    <property type="evidence" value="ECO:0007669"/>
    <property type="project" value="UniProtKB-SubCell"/>
</dbReference>
<keyword evidence="5 7" id="KW-0472">Membrane</keyword>
<comment type="caution">
    <text evidence="9">The sequence shown here is derived from an EMBL/GenBank/DDBJ whole genome shotgun (WGS) entry which is preliminary data.</text>
</comment>
<evidence type="ECO:0000256" key="4">
    <source>
        <dbReference type="ARBA" id="ARBA00022989"/>
    </source>
</evidence>
<dbReference type="PANTHER" id="PTHR32309">
    <property type="entry name" value="TYROSINE-PROTEIN KINASE"/>
    <property type="match status" value="1"/>
</dbReference>
<evidence type="ECO:0000256" key="5">
    <source>
        <dbReference type="ARBA" id="ARBA00023136"/>
    </source>
</evidence>
<dbReference type="AlphaFoldDB" id="A0A7X1ZCA7"/>
<dbReference type="Pfam" id="PF02706">
    <property type="entry name" value="Wzz"/>
    <property type="match status" value="1"/>
</dbReference>
<dbReference type="PANTHER" id="PTHR32309:SF31">
    <property type="entry name" value="CAPSULAR EXOPOLYSACCHARIDE FAMILY"/>
    <property type="match status" value="1"/>
</dbReference>
<dbReference type="InterPro" id="IPR050445">
    <property type="entry name" value="Bact_polysacc_biosynth/exp"/>
</dbReference>
<evidence type="ECO:0000259" key="8">
    <source>
        <dbReference type="Pfam" id="PF02706"/>
    </source>
</evidence>
<keyword evidence="3 7" id="KW-0812">Transmembrane</keyword>
<evidence type="ECO:0000256" key="7">
    <source>
        <dbReference type="SAM" id="Phobius"/>
    </source>
</evidence>
<dbReference type="InterPro" id="IPR003856">
    <property type="entry name" value="LPS_length_determ_N"/>
</dbReference>
<evidence type="ECO:0000256" key="1">
    <source>
        <dbReference type="ARBA" id="ARBA00004651"/>
    </source>
</evidence>
<keyword evidence="6" id="KW-0175">Coiled coil</keyword>